<dbReference type="Gene3D" id="3.10.450.50">
    <property type="match status" value="1"/>
</dbReference>
<dbReference type="GeneID" id="93760075"/>
<evidence type="ECO:0000313" key="2">
    <source>
        <dbReference type="EMBL" id="WUN85263.1"/>
    </source>
</evidence>
<name>A0ABZ1QTE8_9ACTN</name>
<organism evidence="2 3">
    <name type="scientific">Streptomyces bobili</name>
    <dbReference type="NCBI Taxonomy" id="67280"/>
    <lineage>
        <taxon>Bacteria</taxon>
        <taxon>Bacillati</taxon>
        <taxon>Actinomycetota</taxon>
        <taxon>Actinomycetes</taxon>
        <taxon>Kitasatosporales</taxon>
        <taxon>Streptomycetaceae</taxon>
        <taxon>Streptomyces</taxon>
    </lineage>
</organism>
<dbReference type="SUPFAM" id="SSF54427">
    <property type="entry name" value="NTF2-like"/>
    <property type="match status" value="1"/>
</dbReference>
<dbReference type="EMBL" id="CP108038">
    <property type="protein sequence ID" value="WUN85263.1"/>
    <property type="molecule type" value="Genomic_DNA"/>
</dbReference>
<feature type="domain" description="SnoaL-like" evidence="1">
    <location>
        <begin position="9"/>
        <end position="94"/>
    </location>
</feature>
<dbReference type="InterPro" id="IPR032710">
    <property type="entry name" value="NTF2-like_dom_sf"/>
</dbReference>
<protein>
    <submittedName>
        <fullName evidence="2">Nuclear transport factor 2 family protein</fullName>
    </submittedName>
</protein>
<proteinExistence type="predicted"/>
<reference evidence="2" key="1">
    <citation type="submission" date="2022-10" db="EMBL/GenBank/DDBJ databases">
        <title>The complete genomes of actinobacterial strains from the NBC collection.</title>
        <authorList>
            <person name="Joergensen T.S."/>
            <person name="Alvarez Arevalo M."/>
            <person name="Sterndorff E.B."/>
            <person name="Faurdal D."/>
            <person name="Vuksanovic O."/>
            <person name="Mourched A.-S."/>
            <person name="Charusanti P."/>
            <person name="Shaw S."/>
            <person name="Blin K."/>
            <person name="Weber T."/>
        </authorList>
    </citation>
    <scope>NUCLEOTIDE SEQUENCE</scope>
    <source>
        <strain evidence="2">NBC_00302</strain>
    </source>
</reference>
<dbReference type="Pfam" id="PF12680">
    <property type="entry name" value="SnoaL_2"/>
    <property type="match status" value="1"/>
</dbReference>
<gene>
    <name evidence="2" type="ORF">OHT53_03890</name>
</gene>
<evidence type="ECO:0000313" key="3">
    <source>
        <dbReference type="Proteomes" id="UP001432071"/>
    </source>
</evidence>
<dbReference type="RefSeq" id="WP_328734078.1">
    <property type="nucleotide sequence ID" value="NZ_CP108038.1"/>
</dbReference>
<dbReference type="InterPro" id="IPR037401">
    <property type="entry name" value="SnoaL-like"/>
</dbReference>
<dbReference type="Proteomes" id="UP001432071">
    <property type="component" value="Chromosome"/>
</dbReference>
<keyword evidence="3" id="KW-1185">Reference proteome</keyword>
<accession>A0ABZ1QTE8</accession>
<sequence length="156" mass="16624">MPDIDELARGYLASWNESDPAARRALVDALWTDDARYADPIVSAEGRQAIEDVMATAQRRFPGLVYRPAGKVDAHRHAARLTWELAPPGGPAVIIGLAVLITARDRLHRVYGFLDPVPVPVPVPVALPVGVSTAVPAAAPATVPTGTLQQELNVDP</sequence>
<evidence type="ECO:0000259" key="1">
    <source>
        <dbReference type="Pfam" id="PF12680"/>
    </source>
</evidence>